<dbReference type="Proteomes" id="UP000824120">
    <property type="component" value="Chromosome 1"/>
</dbReference>
<comment type="caution">
    <text evidence="1">The sequence shown here is derived from an EMBL/GenBank/DDBJ whole genome shotgun (WGS) entry which is preliminary data.</text>
</comment>
<reference evidence="1 2" key="1">
    <citation type="submission" date="2020-09" db="EMBL/GenBank/DDBJ databases">
        <title>De no assembly of potato wild relative species, Solanum commersonii.</title>
        <authorList>
            <person name="Cho K."/>
        </authorList>
    </citation>
    <scope>NUCLEOTIDE SEQUENCE [LARGE SCALE GENOMIC DNA]</scope>
    <source>
        <strain evidence="1">LZ3.2</strain>
        <tissue evidence="1">Leaf</tissue>
    </source>
</reference>
<proteinExistence type="predicted"/>
<gene>
    <name evidence="1" type="ORF">H5410_004041</name>
</gene>
<protein>
    <submittedName>
        <fullName evidence="1">Uncharacterized protein</fullName>
    </submittedName>
</protein>
<evidence type="ECO:0000313" key="2">
    <source>
        <dbReference type="Proteomes" id="UP000824120"/>
    </source>
</evidence>
<sequence length="78" mass="9430">MSLLSLKIGMVTRVEMMISSCNKFSSTPLSFIQKYGGYHDELEDRRTRRKKKKKMKMMMMMMMKEKKKKDEENREEIL</sequence>
<evidence type="ECO:0000313" key="1">
    <source>
        <dbReference type="EMBL" id="KAG5632324.1"/>
    </source>
</evidence>
<dbReference type="AlphaFoldDB" id="A0A9J6B6Y5"/>
<accession>A0A9J6B6Y5</accession>
<organism evidence="1 2">
    <name type="scientific">Solanum commersonii</name>
    <name type="common">Commerson's wild potato</name>
    <name type="synonym">Commerson's nightshade</name>
    <dbReference type="NCBI Taxonomy" id="4109"/>
    <lineage>
        <taxon>Eukaryota</taxon>
        <taxon>Viridiplantae</taxon>
        <taxon>Streptophyta</taxon>
        <taxon>Embryophyta</taxon>
        <taxon>Tracheophyta</taxon>
        <taxon>Spermatophyta</taxon>
        <taxon>Magnoliopsida</taxon>
        <taxon>eudicotyledons</taxon>
        <taxon>Gunneridae</taxon>
        <taxon>Pentapetalae</taxon>
        <taxon>asterids</taxon>
        <taxon>lamiids</taxon>
        <taxon>Solanales</taxon>
        <taxon>Solanaceae</taxon>
        <taxon>Solanoideae</taxon>
        <taxon>Solaneae</taxon>
        <taxon>Solanum</taxon>
    </lineage>
</organism>
<dbReference type="EMBL" id="JACXVP010000001">
    <property type="protein sequence ID" value="KAG5632324.1"/>
    <property type="molecule type" value="Genomic_DNA"/>
</dbReference>
<name>A0A9J6B6Y5_SOLCO</name>
<keyword evidence="2" id="KW-1185">Reference proteome</keyword>